<feature type="compositionally biased region" description="Polar residues" evidence="1">
    <location>
        <begin position="116"/>
        <end position="130"/>
    </location>
</feature>
<evidence type="ECO:0000313" key="2">
    <source>
        <dbReference type="EMBL" id="EKC35354.1"/>
    </source>
</evidence>
<dbReference type="HOGENOM" id="CLU_1837039_0_0_1"/>
<sequence>MLFVSDQALQHKKTAILTFDQPMYWKAYGIKVKEQPNSHLKKMVLRLGCFYMCMSSLGSIGHIMFGSGLQETFELIYAKNAVPHFLSGKAVSRASRAHMLLETALFTLIQSKSVDTSQEEQPSQGLTTISDETDLSDMSF</sequence>
<dbReference type="AlphaFoldDB" id="K1QVU2"/>
<name>K1QVU2_MAGGI</name>
<proteinExistence type="predicted"/>
<gene>
    <name evidence="2" type="ORF">CGI_10012496</name>
</gene>
<feature type="region of interest" description="Disordered" evidence="1">
    <location>
        <begin position="116"/>
        <end position="140"/>
    </location>
</feature>
<evidence type="ECO:0000256" key="1">
    <source>
        <dbReference type="SAM" id="MobiDB-lite"/>
    </source>
</evidence>
<dbReference type="EMBL" id="JH815863">
    <property type="protein sequence ID" value="EKC35354.1"/>
    <property type="molecule type" value="Genomic_DNA"/>
</dbReference>
<protein>
    <submittedName>
        <fullName evidence="2">Uncharacterized protein</fullName>
    </submittedName>
</protein>
<dbReference type="PANTHER" id="PTHR46704">
    <property type="entry name" value="CXC DOMAIN-CONTAINING PROTEIN-RELATED"/>
    <property type="match status" value="1"/>
</dbReference>
<reference evidence="2" key="1">
    <citation type="journal article" date="2012" name="Nature">
        <title>The oyster genome reveals stress adaptation and complexity of shell formation.</title>
        <authorList>
            <person name="Zhang G."/>
            <person name="Fang X."/>
            <person name="Guo X."/>
            <person name="Li L."/>
            <person name="Luo R."/>
            <person name="Xu F."/>
            <person name="Yang P."/>
            <person name="Zhang L."/>
            <person name="Wang X."/>
            <person name="Qi H."/>
            <person name="Xiong Z."/>
            <person name="Que H."/>
            <person name="Xie Y."/>
            <person name="Holland P.W."/>
            <person name="Paps J."/>
            <person name="Zhu Y."/>
            <person name="Wu F."/>
            <person name="Chen Y."/>
            <person name="Wang J."/>
            <person name="Peng C."/>
            <person name="Meng J."/>
            <person name="Yang L."/>
            <person name="Liu J."/>
            <person name="Wen B."/>
            <person name="Zhang N."/>
            <person name="Huang Z."/>
            <person name="Zhu Q."/>
            <person name="Feng Y."/>
            <person name="Mount A."/>
            <person name="Hedgecock D."/>
            <person name="Xu Z."/>
            <person name="Liu Y."/>
            <person name="Domazet-Loso T."/>
            <person name="Du Y."/>
            <person name="Sun X."/>
            <person name="Zhang S."/>
            <person name="Liu B."/>
            <person name="Cheng P."/>
            <person name="Jiang X."/>
            <person name="Li J."/>
            <person name="Fan D."/>
            <person name="Wang W."/>
            <person name="Fu W."/>
            <person name="Wang T."/>
            <person name="Wang B."/>
            <person name="Zhang J."/>
            <person name="Peng Z."/>
            <person name="Li Y."/>
            <person name="Li N."/>
            <person name="Wang J."/>
            <person name="Chen M."/>
            <person name="He Y."/>
            <person name="Tan F."/>
            <person name="Song X."/>
            <person name="Zheng Q."/>
            <person name="Huang R."/>
            <person name="Yang H."/>
            <person name="Du X."/>
            <person name="Chen L."/>
            <person name="Yang M."/>
            <person name="Gaffney P.M."/>
            <person name="Wang S."/>
            <person name="Luo L."/>
            <person name="She Z."/>
            <person name="Ming Y."/>
            <person name="Huang W."/>
            <person name="Zhang S."/>
            <person name="Huang B."/>
            <person name="Zhang Y."/>
            <person name="Qu T."/>
            <person name="Ni P."/>
            <person name="Miao G."/>
            <person name="Wang J."/>
            <person name="Wang Q."/>
            <person name="Steinberg C.E."/>
            <person name="Wang H."/>
            <person name="Li N."/>
            <person name="Qian L."/>
            <person name="Zhang G."/>
            <person name="Li Y."/>
            <person name="Yang H."/>
            <person name="Liu X."/>
            <person name="Wang J."/>
            <person name="Yin Y."/>
            <person name="Wang J."/>
        </authorList>
    </citation>
    <scope>NUCLEOTIDE SEQUENCE [LARGE SCALE GENOMIC DNA]</scope>
    <source>
        <strain evidence="2">05x7-T-G4-1.051#20</strain>
    </source>
</reference>
<dbReference type="PANTHER" id="PTHR46704:SF1">
    <property type="entry name" value="TELOMERE LENGTH REGULATION PROTEIN TEL2 HOMOLOG"/>
    <property type="match status" value="1"/>
</dbReference>
<dbReference type="InParanoid" id="K1QVU2"/>
<organism evidence="2">
    <name type="scientific">Magallana gigas</name>
    <name type="common">Pacific oyster</name>
    <name type="synonym">Crassostrea gigas</name>
    <dbReference type="NCBI Taxonomy" id="29159"/>
    <lineage>
        <taxon>Eukaryota</taxon>
        <taxon>Metazoa</taxon>
        <taxon>Spiralia</taxon>
        <taxon>Lophotrochozoa</taxon>
        <taxon>Mollusca</taxon>
        <taxon>Bivalvia</taxon>
        <taxon>Autobranchia</taxon>
        <taxon>Pteriomorphia</taxon>
        <taxon>Ostreida</taxon>
        <taxon>Ostreoidea</taxon>
        <taxon>Ostreidae</taxon>
        <taxon>Magallana</taxon>
    </lineage>
</organism>
<feature type="compositionally biased region" description="Acidic residues" evidence="1">
    <location>
        <begin position="131"/>
        <end position="140"/>
    </location>
</feature>
<accession>K1QVU2</accession>